<evidence type="ECO:0000256" key="1">
    <source>
        <dbReference type="ARBA" id="ARBA00022729"/>
    </source>
</evidence>
<feature type="active site" description="Nucleophile" evidence="7">
    <location>
        <position position="480"/>
    </location>
</feature>
<dbReference type="RefSeq" id="WP_061081111.1">
    <property type="nucleotide sequence ID" value="NZ_JAAXPG010000016.1"/>
</dbReference>
<proteinExistence type="predicted"/>
<dbReference type="Gene3D" id="4.10.870.10">
    <property type="entry name" value="Endo-1,4-beta-glucanase f. Domain 3"/>
    <property type="match status" value="1"/>
</dbReference>
<evidence type="ECO:0000313" key="11">
    <source>
        <dbReference type="Proteomes" id="UP000553209"/>
    </source>
</evidence>
<dbReference type="PRINTS" id="PR00844">
    <property type="entry name" value="GLHYDRLASE48"/>
</dbReference>
<keyword evidence="11" id="KW-1185">Reference proteome</keyword>
<dbReference type="InterPro" id="IPR000556">
    <property type="entry name" value="Glyco_hydro_48F"/>
</dbReference>
<evidence type="ECO:0000256" key="2">
    <source>
        <dbReference type="ARBA" id="ARBA00022801"/>
    </source>
</evidence>
<gene>
    <name evidence="10" type="ORF">HGB44_18170</name>
</gene>
<protein>
    <submittedName>
        <fullName evidence="10">Cellulose 1,4-beta-cellobiosidase</fullName>
    </submittedName>
</protein>
<keyword evidence="5" id="KW-0326">Glycosidase</keyword>
<dbReference type="InterPro" id="IPR012291">
    <property type="entry name" value="CBM2_carb-bd_dom_sf"/>
</dbReference>
<dbReference type="EMBL" id="JAAXPG010000016">
    <property type="protein sequence ID" value="NKY99576.1"/>
    <property type="molecule type" value="Genomic_DNA"/>
</dbReference>
<keyword evidence="3" id="KW-0136">Cellulose degradation</keyword>
<dbReference type="Pfam" id="PF02011">
    <property type="entry name" value="Glyco_hydro_48"/>
    <property type="match status" value="1"/>
</dbReference>
<dbReference type="InterPro" id="IPR008965">
    <property type="entry name" value="CBM2/CBM3_carb-bd_dom_sf"/>
</dbReference>
<feature type="signal peptide" evidence="8">
    <location>
        <begin position="1"/>
        <end position="38"/>
    </location>
</feature>
<keyword evidence="6" id="KW-0624">Polysaccharide degradation</keyword>
<keyword evidence="4" id="KW-0119">Carbohydrate metabolism</keyword>
<dbReference type="InterPro" id="IPR008928">
    <property type="entry name" value="6-hairpin_glycosidase_sf"/>
</dbReference>
<accession>A0A7X6ME32</accession>
<evidence type="ECO:0000256" key="5">
    <source>
        <dbReference type="ARBA" id="ARBA00023295"/>
    </source>
</evidence>
<feature type="domain" description="CBM2" evidence="9">
    <location>
        <begin position="35"/>
        <end position="143"/>
    </location>
</feature>
<dbReference type="AlphaFoldDB" id="A0A7X6ME32"/>
<keyword evidence="1 8" id="KW-0732">Signal</keyword>
<reference evidence="10 11" key="1">
    <citation type="submission" date="2020-04" db="EMBL/GenBank/DDBJ databases">
        <title>MicrobeNet Type strains.</title>
        <authorList>
            <person name="Nicholson A.C."/>
        </authorList>
    </citation>
    <scope>NUCLEOTIDE SEQUENCE [LARGE SCALE GENOMIC DNA]</scope>
    <source>
        <strain evidence="10 11">ATCC 23612</strain>
    </source>
</reference>
<dbReference type="Gene3D" id="2.60.40.290">
    <property type="match status" value="1"/>
</dbReference>
<organism evidence="10 11">
    <name type="scientific">Nocardiopsis alborubida</name>
    <dbReference type="NCBI Taxonomy" id="146802"/>
    <lineage>
        <taxon>Bacteria</taxon>
        <taxon>Bacillati</taxon>
        <taxon>Actinomycetota</taxon>
        <taxon>Actinomycetes</taxon>
        <taxon>Streptosporangiales</taxon>
        <taxon>Nocardiopsidaceae</taxon>
        <taxon>Nocardiopsis</taxon>
    </lineage>
</organism>
<evidence type="ECO:0000256" key="3">
    <source>
        <dbReference type="ARBA" id="ARBA00023001"/>
    </source>
</evidence>
<name>A0A7X6ME32_9ACTN</name>
<dbReference type="PROSITE" id="PS51173">
    <property type="entry name" value="CBM2"/>
    <property type="match status" value="1"/>
</dbReference>
<dbReference type="Proteomes" id="UP000553209">
    <property type="component" value="Unassembled WGS sequence"/>
</dbReference>
<keyword evidence="2" id="KW-0378">Hydrolase</keyword>
<feature type="active site" description="Proton donor" evidence="7">
    <location>
        <position position="307"/>
    </location>
</feature>
<dbReference type="Pfam" id="PF00553">
    <property type="entry name" value="CBM_2"/>
    <property type="match status" value="1"/>
</dbReference>
<evidence type="ECO:0000259" key="9">
    <source>
        <dbReference type="PROSITE" id="PS51173"/>
    </source>
</evidence>
<feature type="chain" id="PRO_5030960891" evidence="8">
    <location>
        <begin position="39"/>
        <end position="894"/>
    </location>
</feature>
<evidence type="ECO:0000256" key="4">
    <source>
        <dbReference type="ARBA" id="ARBA00023277"/>
    </source>
</evidence>
<dbReference type="InterPro" id="IPR001919">
    <property type="entry name" value="CBD2"/>
</dbReference>
<evidence type="ECO:0000256" key="8">
    <source>
        <dbReference type="SAM" id="SignalP"/>
    </source>
</evidence>
<dbReference type="GO" id="GO:0030245">
    <property type="term" value="P:cellulose catabolic process"/>
    <property type="evidence" value="ECO:0007669"/>
    <property type="project" value="UniProtKB-KW"/>
</dbReference>
<evidence type="ECO:0000256" key="6">
    <source>
        <dbReference type="ARBA" id="ARBA00023326"/>
    </source>
</evidence>
<evidence type="ECO:0000256" key="7">
    <source>
        <dbReference type="PIRSR" id="PIRSR600556-1"/>
    </source>
</evidence>
<dbReference type="InterPro" id="IPR027390">
    <property type="entry name" value="Endoglucanase_F_dom3"/>
</dbReference>
<sequence length="894" mass="96557">MTTPRPGPRRTARWRRPAPALLGAVLLAALLPAAPAQAAPICSVDYQLNDWGSGFTAEVSVTNEAESVSNWTLGWDFSGNQSISNSWNAQVSQSGSSVTASGPSWASGLASGQTATFGFQATYSGANEVPTEFTLNGLDCAGEDEEPEPEDPTLVVDPDSVTLEPGGEAAFDVALSEAPAEDVAVSVERTSGSETLSVASGASLTFGDADWDTAQEVTVASSGDGSGEPAQAEFTVSAEGYDPVVVTVRELSGAANAYEEEFLTQYDKIKDPDSGYFREFDGLLVPYHSVETLIVEAPDHGHATTSEAYSYYLWLEATYGRITGDWEPFNSAWESMEAFIIPGTADQPTNGSYDPSAPATYIPESLDPSDYPMALDDSVEAGQDPLAQELSSTYGTDEVYGMHWLLDVDNTYGYGFCGDGTDDAPAYINTFQRGSNESVWETVPHPSCETFEHGGENGFLDLFTDDDNYSEQWRYTNAPDADARAVQVAYLAHQWASEQGNEGAIAENVSNAAMMGDYLRYAMFDKYFKEIGDCVDPQSCPPGSGKDSAHYLMAWYYSWGGALESAEYPWAWRIGGSSAHQGYQNVMAAYALSEVSALQPESATGTEDWGTSLDRQLEFLEWLQSSDGGIAGGATNSWEGTYAQPPSGTPTFHGMFYDEKPVWHDPPSNRWFGFQVWDMERVAEYYRITGDERAGGILDDWIPWAIANTTVGENGEFAIPADMEWSGQPDTWTGESTGNPDLRVEVVSHGQDVGIAAGLAKTLMHYAAATGDTESRAMAEGLLDALLANQDDLGVAVPETRADYARFDDEFGAPDGGLYIPGGWTGQMPNGDPVNSDSTFLSIRSFYEDDPNWPQVEEYLNGGPVPEFTYHRFWAQVDVATALATHGELFGDGA</sequence>
<dbReference type="SMART" id="SM00637">
    <property type="entry name" value="CBD_II"/>
    <property type="match status" value="1"/>
</dbReference>
<dbReference type="GO" id="GO:0008810">
    <property type="term" value="F:cellulase activity"/>
    <property type="evidence" value="ECO:0007669"/>
    <property type="project" value="InterPro"/>
</dbReference>
<dbReference type="Gene3D" id="2.170.160.10">
    <property type="entry name" value="Endo-1,4-beta-glucanase f. Domain 2"/>
    <property type="match status" value="1"/>
</dbReference>
<evidence type="ECO:0000313" key="10">
    <source>
        <dbReference type="EMBL" id="NKY99576.1"/>
    </source>
</evidence>
<dbReference type="InterPro" id="IPR023309">
    <property type="entry name" value="Endo-1-4-beta-glucanase_dom2"/>
</dbReference>
<dbReference type="SUPFAM" id="SSF48208">
    <property type="entry name" value="Six-hairpin glycosidases"/>
    <property type="match status" value="1"/>
</dbReference>
<dbReference type="SUPFAM" id="SSF49384">
    <property type="entry name" value="Carbohydrate-binding domain"/>
    <property type="match status" value="1"/>
</dbReference>
<dbReference type="Gene3D" id="1.50.10.10">
    <property type="match status" value="1"/>
</dbReference>
<comment type="caution">
    <text evidence="10">The sequence shown here is derived from an EMBL/GenBank/DDBJ whole genome shotgun (WGS) entry which is preliminary data.</text>
</comment>
<dbReference type="GO" id="GO:0030247">
    <property type="term" value="F:polysaccharide binding"/>
    <property type="evidence" value="ECO:0007669"/>
    <property type="project" value="UniProtKB-UniRule"/>
</dbReference>
<dbReference type="InterPro" id="IPR012341">
    <property type="entry name" value="6hp_glycosidase-like_sf"/>
</dbReference>